<feature type="compositionally biased region" description="Polar residues" evidence="5">
    <location>
        <begin position="248"/>
        <end position="257"/>
    </location>
</feature>
<evidence type="ECO:0000256" key="4">
    <source>
        <dbReference type="RuleBase" id="RU000383"/>
    </source>
</evidence>
<dbReference type="InterPro" id="IPR013763">
    <property type="entry name" value="Cyclin-like_dom"/>
</dbReference>
<evidence type="ECO:0000313" key="8">
    <source>
        <dbReference type="Proteomes" id="UP000054302"/>
    </source>
</evidence>
<dbReference type="InterPro" id="IPR006671">
    <property type="entry name" value="Cyclin_N"/>
</dbReference>
<feature type="region of interest" description="Disordered" evidence="5">
    <location>
        <begin position="248"/>
        <end position="316"/>
    </location>
</feature>
<dbReference type="PANTHER" id="PTHR10026">
    <property type="entry name" value="CYCLIN"/>
    <property type="match status" value="1"/>
</dbReference>
<dbReference type="CDD" id="cd20513">
    <property type="entry name" value="CYCLIN_CCNC_rpt1"/>
    <property type="match status" value="1"/>
</dbReference>
<dbReference type="GO" id="GO:0016538">
    <property type="term" value="F:cyclin-dependent protein serine/threonine kinase regulator activity"/>
    <property type="evidence" value="ECO:0007669"/>
    <property type="project" value="InterPro"/>
</dbReference>
<evidence type="ECO:0000256" key="3">
    <source>
        <dbReference type="ARBA" id="ARBA00025278"/>
    </source>
</evidence>
<reference evidence="7 8" key="1">
    <citation type="submission" date="2015-01" db="EMBL/GenBank/DDBJ databases">
        <title>The Genome Sequence of Exophiala mesophila CBS40295.</title>
        <authorList>
            <consortium name="The Broad Institute Genomics Platform"/>
            <person name="Cuomo C."/>
            <person name="de Hoog S."/>
            <person name="Gorbushina A."/>
            <person name="Stielow B."/>
            <person name="Teixiera M."/>
            <person name="Abouelleil A."/>
            <person name="Chapman S.B."/>
            <person name="Priest M."/>
            <person name="Young S.K."/>
            <person name="Wortman J."/>
            <person name="Nusbaum C."/>
            <person name="Birren B."/>
        </authorList>
    </citation>
    <scope>NUCLEOTIDE SEQUENCE [LARGE SCALE GENOMIC DNA]</scope>
    <source>
        <strain evidence="7 8">CBS 40295</strain>
    </source>
</reference>
<dbReference type="VEuPathDB" id="FungiDB:PV10_04666"/>
<comment type="function">
    <text evidence="3">Component of the SRB8-11 complex. The SRB8-11 complex is a regulatory module of the Mediator complex which is itself involved in regulation of basal and activated RNA polymerase II-dependent transcription. The SRB8-11 complex may be involved in the transcriptional repression of a subset of genes regulated by Mediator. It may inhibit the association of the Mediator complex with RNA polymerase II to form the holoenzyme complex. The SRB8-11 complex phosphorylates the C-terminal domain (CTD) of the largest subunit of RNA polymerase II.</text>
</comment>
<dbReference type="OrthoDB" id="10266018at2759"/>
<name>A0A0D2A370_EXOME</name>
<evidence type="ECO:0000256" key="1">
    <source>
        <dbReference type="ARBA" id="ARBA00008638"/>
    </source>
</evidence>
<feature type="compositionally biased region" description="Low complexity" evidence="5">
    <location>
        <begin position="286"/>
        <end position="301"/>
    </location>
</feature>
<evidence type="ECO:0000313" key="7">
    <source>
        <dbReference type="EMBL" id="KIV93453.1"/>
    </source>
</evidence>
<dbReference type="PIRSF" id="PIRSF028758">
    <property type="entry name" value="Cyclin, C/H/G types"/>
    <property type="match status" value="1"/>
</dbReference>
<dbReference type="Proteomes" id="UP000054302">
    <property type="component" value="Unassembled WGS sequence"/>
</dbReference>
<proteinExistence type="inferred from homology"/>
<feature type="compositionally biased region" description="Low complexity" evidence="5">
    <location>
        <begin position="258"/>
        <end position="272"/>
    </location>
</feature>
<evidence type="ECO:0000256" key="2">
    <source>
        <dbReference type="ARBA" id="ARBA00014912"/>
    </source>
</evidence>
<keyword evidence="8" id="KW-1185">Reference proteome</keyword>
<dbReference type="RefSeq" id="XP_016225027.1">
    <property type="nucleotide sequence ID" value="XM_016369239.1"/>
</dbReference>
<protein>
    <recommendedName>
        <fullName evidence="2">RNA polymerase II holoenzyme cyclin-like subunit</fullName>
    </recommendedName>
</protein>
<evidence type="ECO:0000256" key="5">
    <source>
        <dbReference type="SAM" id="MobiDB-lite"/>
    </source>
</evidence>
<comment type="similarity">
    <text evidence="1">Belongs to the cyclin family. Cyclin C subfamily.</text>
</comment>
<organism evidence="7 8">
    <name type="scientific">Exophiala mesophila</name>
    <name type="common">Black yeast-like fungus</name>
    <dbReference type="NCBI Taxonomy" id="212818"/>
    <lineage>
        <taxon>Eukaryota</taxon>
        <taxon>Fungi</taxon>
        <taxon>Dikarya</taxon>
        <taxon>Ascomycota</taxon>
        <taxon>Pezizomycotina</taxon>
        <taxon>Eurotiomycetes</taxon>
        <taxon>Chaetothyriomycetidae</taxon>
        <taxon>Chaetothyriales</taxon>
        <taxon>Herpotrichiellaceae</taxon>
        <taxon>Exophiala</taxon>
    </lineage>
</organism>
<feature type="domain" description="Cyclin-like" evidence="6">
    <location>
        <begin position="53"/>
        <end position="142"/>
    </location>
</feature>
<dbReference type="Gene3D" id="1.10.472.10">
    <property type="entry name" value="Cyclin-like"/>
    <property type="match status" value="2"/>
</dbReference>
<dbReference type="SMART" id="SM00385">
    <property type="entry name" value="CYCLIN"/>
    <property type="match status" value="1"/>
</dbReference>
<evidence type="ECO:0000259" key="6">
    <source>
        <dbReference type="SMART" id="SM00385"/>
    </source>
</evidence>
<dbReference type="STRING" id="212818.A0A0D2A370"/>
<accession>A0A0D2A370</accession>
<dbReference type="EMBL" id="KN847522">
    <property type="protein sequence ID" value="KIV93453.1"/>
    <property type="molecule type" value="Genomic_DNA"/>
</dbReference>
<feature type="compositionally biased region" description="Polar residues" evidence="5">
    <location>
        <begin position="302"/>
        <end position="312"/>
    </location>
</feature>
<dbReference type="GeneID" id="27322511"/>
<dbReference type="OMA" id="EAMINCT"/>
<sequence length="382" mass="43467">MSANYWTSTQRKYWTFTPEKLAEKRHELEKTYSKIYEQYPYPDRRHLLIFIRDRILQLAKRLPFRQQCVATALVYLQRYFLFYPVQNLNLYLILATAFYLSSKTEESPHHIRLVAAEARQSWPEFVPGDVSRLGEMEFCLISEMRSQLIVWHPYRSLLDMKENQDIKLTPDELGLAWSIINDSFMTDLPLTCPPHLTAVIAMFLAVIFLPSAKASGALRPLTHDTIANPESGPFSSFGGGRPAMSGPFNNLLTSLHMSGQQNGSQSSANHSNPNMMGQAPSRFSHQHSLSQSSTQSQPQTSAGNTSVPTTGLSEREKTIQAIKESERMQSLMKFLVESDLDIPRMIEGTQEMISLYDCWEQYNEKAVKDIVGRCLKARGLDS</sequence>
<dbReference type="Pfam" id="PF00134">
    <property type="entry name" value="Cyclin_N"/>
    <property type="match status" value="1"/>
</dbReference>
<dbReference type="SUPFAM" id="SSF47954">
    <property type="entry name" value="Cyclin-like"/>
    <property type="match status" value="2"/>
</dbReference>
<dbReference type="InterPro" id="IPR036915">
    <property type="entry name" value="Cyclin-like_sf"/>
</dbReference>
<dbReference type="GO" id="GO:0006357">
    <property type="term" value="P:regulation of transcription by RNA polymerase II"/>
    <property type="evidence" value="ECO:0007669"/>
    <property type="project" value="InterPro"/>
</dbReference>
<dbReference type="AlphaFoldDB" id="A0A0D2A370"/>
<dbReference type="InterPro" id="IPR043198">
    <property type="entry name" value="Cyclin/Ssn8"/>
</dbReference>
<gene>
    <name evidence="7" type="ORF">PV10_04666</name>
</gene>
<dbReference type="HOGENOM" id="CLU_034754_2_0_1"/>
<keyword evidence="4" id="KW-0195">Cyclin</keyword>